<dbReference type="Pfam" id="PF18395">
    <property type="entry name" value="Cas3_C"/>
    <property type="match status" value="1"/>
</dbReference>
<evidence type="ECO:0000259" key="6">
    <source>
        <dbReference type="SMART" id="SM00490"/>
    </source>
</evidence>
<dbReference type="eggNOG" id="COG1203">
    <property type="taxonomic scope" value="Bacteria"/>
</dbReference>
<evidence type="ECO:0000313" key="7">
    <source>
        <dbReference type="EMBL" id="GAF37080.1"/>
    </source>
</evidence>
<dbReference type="NCBIfam" id="TIGR01587">
    <property type="entry name" value="cas3_core"/>
    <property type="match status" value="1"/>
</dbReference>
<reference evidence="7" key="1">
    <citation type="journal article" date="2014" name="Genome Announc.">
        <title>Draft Genome Sequences of Two Lactobacillus Strains, L. farraginis JCM 14108T and L. composti JCM 14202T, Isolated from Compost of Distilled Shochu Residue.</title>
        <authorList>
            <person name="Yuki M."/>
            <person name="Oshima K."/>
            <person name="Suda W."/>
            <person name="Kitahara M."/>
            <person name="Kitamura K."/>
            <person name="Iida T."/>
            <person name="Hattori M."/>
            <person name="Ohkuma M."/>
        </authorList>
    </citation>
    <scope>NUCLEOTIDE SEQUENCE [LARGE SCALE GENOMIC DNA]</scope>
    <source>
        <strain evidence="7">JCM 14108</strain>
    </source>
</reference>
<dbReference type="InterPro" id="IPR041372">
    <property type="entry name" value="Cas3_C"/>
</dbReference>
<dbReference type="InterPro" id="IPR001650">
    <property type="entry name" value="Helicase_C-like"/>
</dbReference>
<evidence type="ECO:0000256" key="1">
    <source>
        <dbReference type="ARBA" id="ARBA00022741"/>
    </source>
</evidence>
<dbReference type="InterPro" id="IPR054712">
    <property type="entry name" value="Cas3-like_dom"/>
</dbReference>
<evidence type="ECO:0000256" key="4">
    <source>
        <dbReference type="ARBA" id="ARBA00022840"/>
    </source>
</evidence>
<dbReference type="SMART" id="SM00490">
    <property type="entry name" value="HELICc"/>
    <property type="match status" value="1"/>
</dbReference>
<organism evidence="7 8">
    <name type="scientific">Lentilactobacillus farraginis DSM 18382 = JCM 14108</name>
    <dbReference type="NCBI Taxonomy" id="1423743"/>
    <lineage>
        <taxon>Bacteria</taxon>
        <taxon>Bacillati</taxon>
        <taxon>Bacillota</taxon>
        <taxon>Bacilli</taxon>
        <taxon>Lactobacillales</taxon>
        <taxon>Lactobacillaceae</taxon>
        <taxon>Lentilactobacillus</taxon>
    </lineage>
</organism>
<dbReference type="GO" id="GO:0004386">
    <property type="term" value="F:helicase activity"/>
    <property type="evidence" value="ECO:0007669"/>
    <property type="project" value="UniProtKB-KW"/>
</dbReference>
<evidence type="ECO:0000256" key="2">
    <source>
        <dbReference type="ARBA" id="ARBA00022801"/>
    </source>
</evidence>
<dbReference type="STRING" id="1423743.FD41_GL000040"/>
<evidence type="ECO:0000256" key="5">
    <source>
        <dbReference type="ARBA" id="ARBA00023118"/>
    </source>
</evidence>
<dbReference type="Proteomes" id="UP000019488">
    <property type="component" value="Unassembled WGS sequence"/>
</dbReference>
<accession>X0QEP1</accession>
<keyword evidence="2" id="KW-0378">Hydrolase</keyword>
<gene>
    <name evidence="7" type="ORF">JCM14108_2084</name>
</gene>
<dbReference type="AlphaFoldDB" id="X0QEP1"/>
<feature type="domain" description="Helicase C-terminal" evidence="6">
    <location>
        <begin position="181"/>
        <end position="266"/>
    </location>
</feature>
<comment type="caution">
    <text evidence="7">The sequence shown here is derived from an EMBL/GenBank/DDBJ whole genome shotgun (WGS) entry which is preliminary data.</text>
</comment>
<keyword evidence="3" id="KW-0347">Helicase</keyword>
<dbReference type="GO" id="GO:0016787">
    <property type="term" value="F:hydrolase activity"/>
    <property type="evidence" value="ECO:0007669"/>
    <property type="project" value="UniProtKB-KW"/>
</dbReference>
<dbReference type="SUPFAM" id="SSF52540">
    <property type="entry name" value="P-loop containing nucleoside triphosphate hydrolases"/>
    <property type="match status" value="1"/>
</dbReference>
<dbReference type="EMBL" id="BAKI01000023">
    <property type="protein sequence ID" value="GAF37080.1"/>
    <property type="molecule type" value="Genomic_DNA"/>
</dbReference>
<dbReference type="GO" id="GO:0051607">
    <property type="term" value="P:defense response to virus"/>
    <property type="evidence" value="ECO:0007669"/>
    <property type="project" value="UniProtKB-KW"/>
</dbReference>
<evidence type="ECO:0000313" key="8">
    <source>
        <dbReference type="Proteomes" id="UP000019488"/>
    </source>
</evidence>
<keyword evidence="1" id="KW-0547">Nucleotide-binding</keyword>
<proteinExistence type="predicted"/>
<evidence type="ECO:0000256" key="3">
    <source>
        <dbReference type="ARBA" id="ARBA00022806"/>
    </source>
</evidence>
<dbReference type="InterPro" id="IPR027417">
    <property type="entry name" value="P-loop_NTPase"/>
</dbReference>
<dbReference type="Gene3D" id="3.40.50.300">
    <property type="entry name" value="P-loop containing nucleotide triphosphate hydrolases"/>
    <property type="match status" value="1"/>
</dbReference>
<keyword evidence="5" id="KW-0051">Antiviral defense</keyword>
<sequence length="509" mass="58081">MVFWEKSILTKFTVGTIDNLLLMGLKQKHLFLRHLGLSGKVVIIDEVHAYDIFMNQYLYKTINWLGAYHVPIVVLSATLPKEKRNSLLNAYLKGKYGRKYKRIFEAPESWEENQAYPLLSILDGHRLKQVDNFPGKSDQKPLKLQIQRLSVSDEDLISTILKKINDGGIAGVVVNTVKRAQALAELVPENIKLMILHSSFLATDRATQEEALQKAIGKSGKRPLKMIVIGTQVLEQSLDIDFDVLYTDIAPMDLILQRAGRLHRHQIDRPRALQTPQVFIMGVNAFGDYGDANESIYPKYLLMKTDYFLKDLISLPKDISKLVQKVYSPATDEDISEIGEPKAEFDTYLEKEKRKAGVFQIDKPNLKESATIHGWLDRDQADVDKDEQKANAAVRDIKETLEVILTQHTDKGDFLLDGRRLRDVDGREIAQQVIRIPAAVTPDIDRAINQLETLTNRYYPEWQENVWLKGSLALPLDAHFSGRLNNCLLHYSSKLGLRYSKEDDHDETF</sequence>
<dbReference type="Pfam" id="PF22590">
    <property type="entry name" value="Cas3-like_C_2"/>
    <property type="match status" value="1"/>
</dbReference>
<keyword evidence="4" id="KW-0067">ATP-binding</keyword>
<name>X0QEP1_9LACO</name>
<dbReference type="InterPro" id="IPR006474">
    <property type="entry name" value="Helicase_Cas3_CRISPR-ass_core"/>
</dbReference>
<dbReference type="GO" id="GO:0005524">
    <property type="term" value="F:ATP binding"/>
    <property type="evidence" value="ECO:0007669"/>
    <property type="project" value="UniProtKB-KW"/>
</dbReference>
<protein>
    <submittedName>
        <fullName evidence="7">CRISPR-associated helicase Cas3</fullName>
    </submittedName>
</protein>